<sequence>MDNPDNAAQPSFADRVNEAVASATTDDKGNLVLPEGLPEEVVYAATLEKRRRDTQGAYTRAQQEAKRLQTENDLLAKGWEDQFARELPIDTQAELEELKATDPDAWRNRLNELEVQRRGEFGSKRQEIATKAKGETELEYRQRALQEFSEANPTVQIDNDVVQNDIPPRITRKLENGEISFGQFLEECKSFLTKGKVVKPVVDVPAGVKNLSATGGSDFPDPTKVSHAAARQYKDEIF</sequence>
<organism evidence="3 4">
    <name type="scientific">Edwardsiella phage ETP-1</name>
    <dbReference type="NCBI Taxonomy" id="2544920"/>
    <lineage>
        <taxon>Viruses</taxon>
        <taxon>Duplodnaviria</taxon>
        <taxon>Heunggongvirae</taxon>
        <taxon>Uroviricota</taxon>
        <taxon>Caudoviricetes</taxon>
        <taxon>Kafunavirus</taxon>
        <taxon>Kafunavirus KF1</taxon>
    </lineage>
</organism>
<accession>A0A6G5P4F7</accession>
<feature type="coiled-coil region" evidence="1">
    <location>
        <begin position="44"/>
        <end position="78"/>
    </location>
</feature>
<dbReference type="EMBL" id="MK574011">
    <property type="protein sequence ID" value="QBP07047.1"/>
    <property type="molecule type" value="Genomic_DNA"/>
</dbReference>
<evidence type="ECO:0000313" key="3">
    <source>
        <dbReference type="EMBL" id="QBP07047.1"/>
    </source>
</evidence>
<dbReference type="SMR" id="A0A6G5P4F7"/>
<dbReference type="Proteomes" id="UP000501729">
    <property type="component" value="Segment"/>
</dbReference>
<keyword evidence="1" id="KW-0175">Coiled coil</keyword>
<protein>
    <submittedName>
        <fullName evidence="3">Uncharacterized protein</fullName>
    </submittedName>
</protein>
<evidence type="ECO:0000313" key="4">
    <source>
        <dbReference type="Proteomes" id="UP000501729"/>
    </source>
</evidence>
<proteinExistence type="predicted"/>
<name>A0A6G5P4F7_9CAUD</name>
<gene>
    <name evidence="3" type="ORF">ETP1_046</name>
</gene>
<evidence type="ECO:0000256" key="1">
    <source>
        <dbReference type="SAM" id="Coils"/>
    </source>
</evidence>
<reference evidence="3 4" key="1">
    <citation type="submission" date="2019-02" db="EMBL/GenBank/DDBJ databases">
        <title>Genome sequence of multidrug-resistant Edwardsiella tarda isolate infecting lytic phage ETP-1.</title>
        <authorList>
            <person name="Nikapitiya C."/>
            <person name="Senevirathne A."/>
            <person name="De Zoysa M."/>
            <person name="Lee J."/>
        </authorList>
    </citation>
    <scope>NUCLEOTIDE SEQUENCE [LARGE SCALE GENOMIC DNA]</scope>
</reference>
<evidence type="ECO:0000256" key="2">
    <source>
        <dbReference type="SAM" id="MobiDB-lite"/>
    </source>
</evidence>
<feature type="region of interest" description="Disordered" evidence="2">
    <location>
        <begin position="1"/>
        <end position="32"/>
    </location>
</feature>